<evidence type="ECO:0000313" key="4">
    <source>
        <dbReference type="EMBL" id="MDO7873334.1"/>
    </source>
</evidence>
<feature type="chain" id="PRO_5045802316" evidence="2">
    <location>
        <begin position="25"/>
        <end position="582"/>
    </location>
</feature>
<feature type="domain" description="Secretion system C-terminal sorting" evidence="3">
    <location>
        <begin position="504"/>
        <end position="580"/>
    </location>
</feature>
<evidence type="ECO:0000313" key="5">
    <source>
        <dbReference type="Proteomes" id="UP001176429"/>
    </source>
</evidence>
<accession>A0ABT9B510</accession>
<evidence type="ECO:0000256" key="2">
    <source>
        <dbReference type="SAM" id="SignalP"/>
    </source>
</evidence>
<comment type="caution">
    <text evidence="4">The sequence shown here is derived from an EMBL/GenBank/DDBJ whole genome shotgun (WGS) entry which is preliminary data.</text>
</comment>
<dbReference type="NCBIfam" id="TIGR04183">
    <property type="entry name" value="Por_Secre_tail"/>
    <property type="match status" value="1"/>
</dbReference>
<evidence type="ECO:0000259" key="3">
    <source>
        <dbReference type="Pfam" id="PF18962"/>
    </source>
</evidence>
<reference evidence="4" key="1">
    <citation type="submission" date="2023-07" db="EMBL/GenBank/DDBJ databases">
        <authorList>
            <person name="Kim M.K."/>
        </authorList>
    </citation>
    <scope>NUCLEOTIDE SEQUENCE</scope>
    <source>
        <strain evidence="4">ASUV-10-1</strain>
    </source>
</reference>
<organism evidence="4 5">
    <name type="scientific">Hymenobacter aranciens</name>
    <dbReference type="NCBI Taxonomy" id="3063996"/>
    <lineage>
        <taxon>Bacteria</taxon>
        <taxon>Pseudomonadati</taxon>
        <taxon>Bacteroidota</taxon>
        <taxon>Cytophagia</taxon>
        <taxon>Cytophagales</taxon>
        <taxon>Hymenobacteraceae</taxon>
        <taxon>Hymenobacter</taxon>
    </lineage>
</organism>
<dbReference type="Pfam" id="PF18962">
    <property type="entry name" value="Por_Secre_tail"/>
    <property type="match status" value="1"/>
</dbReference>
<keyword evidence="5" id="KW-1185">Reference proteome</keyword>
<sequence length="582" mass="59839">MKKIVLSALVAAMTLATATPSAMAQTVCPAAPAPVVIPASTITTNTTWTRNNIYLLNGFVYVESGATLTIEAGTVIKGDLANKGTLIIKQGARLNAIGTPTQPIVFTSNQPAGSRAPGDWGGIILVGNAPTNRTAVTSVEGGVAATFGGPNANQPNDNSGTLQYIRIEFGGVAFQTNSEINGLTMCGVGAGTTIDHIQVSSGGDDSFEWFGGTVNAKYLISLGTTDDDFDTDFGYTGRVQFGLSVRNPDRADTGPSGESNGFESDNDGTGTAATPLTAPVFSNMTVLLPNTTTPASPFNTASSALIRRNSAQSIFNTVLAGRPYGLTLNSNSTNLTTANANSGLLSFENNVLASMGSYGRRAARVTTNSGTTAGFSINTFASSTGNDTTRAYSALGLNADNLNFNGTCTNAPCAPSFALPAGSFLTTGAAFTNAKLTGAGNGGANSTFTVVNYRGAFGPAGTPEGNWATGWTNFNPQITCYNVAGQTLSNRDVVSLPLERLTVSPNPTAGAATLSFDLQRNTATTVRVFDVTGREVAVVVANKVLNAGPQAINLPADLRGGVYVARITTGETSQSVRFVVAK</sequence>
<dbReference type="PANTHER" id="PTHR41339">
    <property type="entry name" value="LIPL48"/>
    <property type="match status" value="1"/>
</dbReference>
<evidence type="ECO:0000256" key="1">
    <source>
        <dbReference type="SAM" id="MobiDB-lite"/>
    </source>
</evidence>
<dbReference type="Proteomes" id="UP001176429">
    <property type="component" value="Unassembled WGS sequence"/>
</dbReference>
<dbReference type="InterPro" id="IPR026444">
    <property type="entry name" value="Secre_tail"/>
</dbReference>
<dbReference type="RefSeq" id="WP_305004650.1">
    <property type="nucleotide sequence ID" value="NZ_JAUQSY010000001.1"/>
</dbReference>
<feature type="signal peptide" evidence="2">
    <location>
        <begin position="1"/>
        <end position="24"/>
    </location>
</feature>
<dbReference type="PANTHER" id="PTHR41339:SF1">
    <property type="entry name" value="SECRETED PROTEIN"/>
    <property type="match status" value="1"/>
</dbReference>
<feature type="region of interest" description="Disordered" evidence="1">
    <location>
        <begin position="245"/>
        <end position="272"/>
    </location>
</feature>
<proteinExistence type="predicted"/>
<protein>
    <submittedName>
        <fullName evidence="4">T9SS type A sorting domain-containing protein</fullName>
    </submittedName>
</protein>
<keyword evidence="2" id="KW-0732">Signal</keyword>
<gene>
    <name evidence="4" type="ORF">Q5H93_01230</name>
</gene>
<name>A0ABT9B510_9BACT</name>
<dbReference type="EMBL" id="JAUQSY010000001">
    <property type="protein sequence ID" value="MDO7873334.1"/>
    <property type="molecule type" value="Genomic_DNA"/>
</dbReference>